<accession>A0A6S7BXB3</accession>
<keyword evidence="4" id="KW-1185">Reference proteome</keyword>
<dbReference type="EMBL" id="CADIKM010000045">
    <property type="protein sequence ID" value="CAB3801935.1"/>
    <property type="molecule type" value="Genomic_DNA"/>
</dbReference>
<reference evidence="3 4" key="1">
    <citation type="submission" date="2020-04" db="EMBL/GenBank/DDBJ databases">
        <authorList>
            <person name="De Canck E."/>
        </authorList>
    </citation>
    <scope>NUCLEOTIDE SEQUENCE [LARGE SCALE GENOMIC DNA]</scope>
    <source>
        <strain evidence="3 4">LMG 28138</strain>
    </source>
</reference>
<protein>
    <submittedName>
        <fullName evidence="3">Uncharacterized protein</fullName>
    </submittedName>
</protein>
<keyword evidence="2" id="KW-0732">Signal</keyword>
<dbReference type="Proteomes" id="UP000494115">
    <property type="component" value="Unassembled WGS sequence"/>
</dbReference>
<feature type="chain" id="PRO_5028966559" evidence="2">
    <location>
        <begin position="22"/>
        <end position="100"/>
    </location>
</feature>
<proteinExistence type="predicted"/>
<evidence type="ECO:0000313" key="3">
    <source>
        <dbReference type="EMBL" id="CAB3801935.1"/>
    </source>
</evidence>
<feature type="region of interest" description="Disordered" evidence="1">
    <location>
        <begin position="72"/>
        <end position="100"/>
    </location>
</feature>
<gene>
    <name evidence="3" type="ORF">LMG28138_05095</name>
</gene>
<dbReference type="AlphaFoldDB" id="A0A6S7BXB3"/>
<evidence type="ECO:0000256" key="2">
    <source>
        <dbReference type="SAM" id="SignalP"/>
    </source>
</evidence>
<evidence type="ECO:0000256" key="1">
    <source>
        <dbReference type="SAM" id="MobiDB-lite"/>
    </source>
</evidence>
<organism evidence="3 4">
    <name type="scientific">Pararobbsia alpina</name>
    <dbReference type="NCBI Taxonomy" id="621374"/>
    <lineage>
        <taxon>Bacteria</taxon>
        <taxon>Pseudomonadati</taxon>
        <taxon>Pseudomonadota</taxon>
        <taxon>Betaproteobacteria</taxon>
        <taxon>Burkholderiales</taxon>
        <taxon>Burkholderiaceae</taxon>
        <taxon>Pararobbsia</taxon>
    </lineage>
</organism>
<dbReference type="RefSeq" id="WP_175107684.1">
    <property type="nucleotide sequence ID" value="NZ_CADIKM010000045.1"/>
</dbReference>
<feature type="signal peptide" evidence="2">
    <location>
        <begin position="1"/>
        <end position="21"/>
    </location>
</feature>
<name>A0A6S7BXB3_9BURK</name>
<evidence type="ECO:0000313" key="4">
    <source>
        <dbReference type="Proteomes" id="UP000494115"/>
    </source>
</evidence>
<sequence length="100" mass="10382">MRMFIAALLSAAALLPALVHATTAPPDPADTAAPVPAVSAPSAFAEYQPYRDQKAPTWQELNQAVTSAPGMARMRHGTMPSGDSSAKGSGHGSEHEEQAK</sequence>